<reference evidence="2 3" key="1">
    <citation type="submission" date="2015-06" db="EMBL/GenBank/DDBJ databases">
        <title>Draft genome of the ant-associated black yeast Phialophora attae CBS 131958.</title>
        <authorList>
            <person name="Moreno L.F."/>
            <person name="Stielow B.J."/>
            <person name="de Hoog S."/>
            <person name="Vicente V.A."/>
            <person name="Weiss V.A."/>
            <person name="de Vries M."/>
            <person name="Cruz L.M."/>
            <person name="Souza E.M."/>
        </authorList>
    </citation>
    <scope>NUCLEOTIDE SEQUENCE [LARGE SCALE GENOMIC DNA]</scope>
    <source>
        <strain evidence="2 3">CBS 131958</strain>
    </source>
</reference>
<dbReference type="STRING" id="1664694.A0A0N1P178"/>
<dbReference type="SFLD" id="SFLDG01129">
    <property type="entry name" value="C1.5:_HAD__Beta-PGM__Phosphata"/>
    <property type="match status" value="1"/>
</dbReference>
<protein>
    <recommendedName>
        <fullName evidence="4">(S)-2-haloacid dehalogenase 4A</fullName>
    </recommendedName>
</protein>
<dbReference type="Pfam" id="PF00702">
    <property type="entry name" value="Hydrolase"/>
    <property type="match status" value="1"/>
</dbReference>
<dbReference type="NCBIfam" id="TIGR01493">
    <property type="entry name" value="HAD-SF-IA-v2"/>
    <property type="match status" value="1"/>
</dbReference>
<dbReference type="PANTHER" id="PTHR43316:SF3">
    <property type="entry name" value="HALOACID DEHALOGENASE, TYPE II (AFU_ORTHOLOGUE AFUA_2G07750)-RELATED"/>
    <property type="match status" value="1"/>
</dbReference>
<gene>
    <name evidence="2" type="ORF">AB675_6355</name>
</gene>
<evidence type="ECO:0000313" key="3">
    <source>
        <dbReference type="Proteomes" id="UP000038010"/>
    </source>
</evidence>
<dbReference type="EMBL" id="LFJN01000004">
    <property type="protein sequence ID" value="KPI43957.1"/>
    <property type="molecule type" value="Genomic_DNA"/>
</dbReference>
<accession>A0A0N1P178</accession>
<dbReference type="RefSeq" id="XP_018003920.1">
    <property type="nucleotide sequence ID" value="XM_018146639.1"/>
</dbReference>
<keyword evidence="1" id="KW-0378">Hydrolase</keyword>
<organism evidence="2 3">
    <name type="scientific">Cyphellophora attinorum</name>
    <dbReference type="NCBI Taxonomy" id="1664694"/>
    <lineage>
        <taxon>Eukaryota</taxon>
        <taxon>Fungi</taxon>
        <taxon>Dikarya</taxon>
        <taxon>Ascomycota</taxon>
        <taxon>Pezizomycotina</taxon>
        <taxon>Eurotiomycetes</taxon>
        <taxon>Chaetothyriomycetidae</taxon>
        <taxon>Chaetothyriales</taxon>
        <taxon>Cyphellophoraceae</taxon>
        <taxon>Cyphellophora</taxon>
    </lineage>
</organism>
<dbReference type="VEuPathDB" id="FungiDB:AB675_6355"/>
<evidence type="ECO:0008006" key="4">
    <source>
        <dbReference type="Google" id="ProtNLM"/>
    </source>
</evidence>
<evidence type="ECO:0000256" key="1">
    <source>
        <dbReference type="ARBA" id="ARBA00022801"/>
    </source>
</evidence>
<dbReference type="InterPro" id="IPR006439">
    <property type="entry name" value="HAD-SF_hydro_IA"/>
</dbReference>
<dbReference type="Proteomes" id="UP000038010">
    <property type="component" value="Unassembled WGS sequence"/>
</dbReference>
<dbReference type="SUPFAM" id="SSF56784">
    <property type="entry name" value="HAD-like"/>
    <property type="match status" value="1"/>
</dbReference>
<proteinExistence type="predicted"/>
<comment type="caution">
    <text evidence="2">The sequence shown here is derived from an EMBL/GenBank/DDBJ whole genome shotgun (WGS) entry which is preliminary data.</text>
</comment>
<dbReference type="OrthoDB" id="40579at2759"/>
<dbReference type="InterPro" id="IPR036412">
    <property type="entry name" value="HAD-like_sf"/>
</dbReference>
<keyword evidence="3" id="KW-1185">Reference proteome</keyword>
<dbReference type="InterPro" id="IPR023214">
    <property type="entry name" value="HAD_sf"/>
</dbReference>
<name>A0A0N1P178_9EURO</name>
<evidence type="ECO:0000313" key="2">
    <source>
        <dbReference type="EMBL" id="KPI43957.1"/>
    </source>
</evidence>
<dbReference type="GeneID" id="28738519"/>
<dbReference type="SFLD" id="SFLDS00003">
    <property type="entry name" value="Haloacid_Dehalogenase"/>
    <property type="match status" value="1"/>
</dbReference>
<dbReference type="AlphaFoldDB" id="A0A0N1P178"/>
<dbReference type="InterPro" id="IPR051540">
    <property type="entry name" value="S-2-haloacid_dehalogenase"/>
</dbReference>
<dbReference type="GO" id="GO:0016791">
    <property type="term" value="F:phosphatase activity"/>
    <property type="evidence" value="ECO:0007669"/>
    <property type="project" value="UniProtKB-ARBA"/>
</dbReference>
<dbReference type="PANTHER" id="PTHR43316">
    <property type="entry name" value="HYDROLASE, HALOACID DELAHOGENASE-RELATED"/>
    <property type="match status" value="1"/>
</dbReference>
<dbReference type="Gene3D" id="3.40.50.1000">
    <property type="entry name" value="HAD superfamily/HAD-like"/>
    <property type="match status" value="1"/>
</dbReference>
<sequence>MTTPKAPEVLFFDVFGTCVQQRRPLGDELSTAAAEALKSNAATLDEAVRLKAEKMTYEQWFDFGGNWNKDVDDFTADMKAKSNSVDWHAVDAYRLTSLYKLLRQSSLLLPDPNYPESTTTQPGSLFTDPQLLKLNSIWSRLPPWDDTKAGLTLLNKNFITATLSNTHETNMRAIIDHSSLPFQHVFTSSMFNSYKPNAKVYQGAAEKLGFQPEECALVAAHLGDLKGAKDAGFGMAIYVERELEEKEPELVGQGIPDLIVQEGRGGFVKLAEILGVKKD</sequence>